<dbReference type="InterPro" id="IPR006642">
    <property type="entry name" value="Rad18_UBZ4"/>
</dbReference>
<dbReference type="PROSITE" id="PS51908">
    <property type="entry name" value="ZF_UBZ4"/>
    <property type="match status" value="1"/>
</dbReference>
<feature type="compositionally biased region" description="Basic and acidic residues" evidence="16">
    <location>
        <begin position="357"/>
        <end position="366"/>
    </location>
</feature>
<evidence type="ECO:0000256" key="16">
    <source>
        <dbReference type="SAM" id="MobiDB-lite"/>
    </source>
</evidence>
<dbReference type="InterPro" id="IPR003034">
    <property type="entry name" value="SAP_dom"/>
</dbReference>
<dbReference type="SMART" id="SM00513">
    <property type="entry name" value="SAP"/>
    <property type="match status" value="1"/>
</dbReference>
<dbReference type="Gene3D" id="3.30.160.60">
    <property type="entry name" value="Classic Zinc Finger"/>
    <property type="match status" value="1"/>
</dbReference>
<evidence type="ECO:0000256" key="15">
    <source>
        <dbReference type="SAM" id="Coils"/>
    </source>
</evidence>
<dbReference type="EMBL" id="HBIS01002468">
    <property type="protein sequence ID" value="CAE0608380.1"/>
    <property type="molecule type" value="Transcribed_RNA"/>
</dbReference>
<evidence type="ECO:0000256" key="13">
    <source>
        <dbReference type="ARBA" id="ARBA00023242"/>
    </source>
</evidence>
<dbReference type="GO" id="GO:0097505">
    <property type="term" value="C:Rad6-Rad18 complex"/>
    <property type="evidence" value="ECO:0007669"/>
    <property type="project" value="TreeGrafter"/>
</dbReference>
<comment type="subcellular location">
    <subcellularLocation>
        <location evidence="2">Nucleus</location>
    </subcellularLocation>
</comment>
<sequence>MPLQRKPRAFGIGTPRTRAFASERRTDAVCGTCLARHFRYQLENGHRTTCAMCRVAVDPQDTRANKAMDVIVKQWKSGRRRLLDVLREHEDERLAGAQLHPAEVRTTANTHNHRKDAAPSTTTTVAQEHARPIDCTHSRESERRRNHDAAGPSKRVRVDVEAPPDAWVVNDDVRVGDGEEVPPGMGRCPVCGIWVLEGLINSHVDTCLTRAEQRVPTRLASDPVKASKFLGRDRPTHAPSHSTALKRVPKLNFHMLSDKGLKRHLQDHGLSLHGTRKELESRYKEFELRVNAYVSQGVRTDHDSVAKEVEKLERDRKRACANDAFHASWSGAERDRTRKVTDAFQRHVSAIRLRRASDSHPDRLRPNVEVVPDSDDEGGAVPPRAR</sequence>
<dbReference type="GO" id="GO:0005634">
    <property type="term" value="C:nucleus"/>
    <property type="evidence" value="ECO:0007669"/>
    <property type="project" value="UniProtKB-SubCell"/>
</dbReference>
<dbReference type="GO" id="GO:0006281">
    <property type="term" value="P:DNA repair"/>
    <property type="evidence" value="ECO:0007669"/>
    <property type="project" value="UniProtKB-KW"/>
</dbReference>
<evidence type="ECO:0000256" key="12">
    <source>
        <dbReference type="ARBA" id="ARBA00023204"/>
    </source>
</evidence>
<proteinExistence type="predicted"/>
<evidence type="ECO:0000259" key="17">
    <source>
        <dbReference type="PROSITE" id="PS50800"/>
    </source>
</evidence>
<evidence type="ECO:0000256" key="14">
    <source>
        <dbReference type="PROSITE-ProRule" id="PRU01256"/>
    </source>
</evidence>
<reference evidence="19" key="1">
    <citation type="submission" date="2021-01" db="EMBL/GenBank/DDBJ databases">
        <authorList>
            <person name="Corre E."/>
            <person name="Pelletier E."/>
            <person name="Niang G."/>
            <person name="Scheremetjew M."/>
            <person name="Finn R."/>
            <person name="Kale V."/>
            <person name="Holt S."/>
            <person name="Cochrane G."/>
            <person name="Meng A."/>
            <person name="Brown T."/>
            <person name="Cohen L."/>
        </authorList>
    </citation>
    <scope>NUCLEOTIDE SEQUENCE</scope>
    <source>
        <strain evidence="19">CCMP1897</strain>
    </source>
</reference>
<feature type="region of interest" description="Disordered" evidence="16">
    <location>
        <begin position="357"/>
        <end position="386"/>
    </location>
</feature>
<feature type="domain" description="SAP" evidence="17">
    <location>
        <begin position="253"/>
        <end position="287"/>
    </location>
</feature>
<dbReference type="GO" id="GO:0061630">
    <property type="term" value="F:ubiquitin protein ligase activity"/>
    <property type="evidence" value="ECO:0007669"/>
    <property type="project" value="UniProtKB-EC"/>
</dbReference>
<evidence type="ECO:0000256" key="8">
    <source>
        <dbReference type="ARBA" id="ARBA00022771"/>
    </source>
</evidence>
<keyword evidence="8 14" id="KW-0863">Zinc-finger</keyword>
<keyword evidence="9" id="KW-0833">Ubl conjugation pathway</keyword>
<dbReference type="InterPro" id="IPR039577">
    <property type="entry name" value="Rad18"/>
</dbReference>
<dbReference type="GO" id="GO:0006513">
    <property type="term" value="P:protein monoubiquitination"/>
    <property type="evidence" value="ECO:0007669"/>
    <property type="project" value="InterPro"/>
</dbReference>
<comment type="catalytic activity">
    <reaction evidence="1">
        <text>S-ubiquitinyl-[E2 ubiquitin-conjugating enzyme]-L-cysteine + [acceptor protein]-L-lysine = [E2 ubiquitin-conjugating enzyme]-L-cysteine + N(6)-ubiquitinyl-[acceptor protein]-L-lysine.</text>
        <dbReference type="EC" id="2.3.2.27"/>
    </reaction>
</comment>
<evidence type="ECO:0000259" key="18">
    <source>
        <dbReference type="PROSITE" id="PS51908"/>
    </source>
</evidence>
<evidence type="ECO:0000256" key="3">
    <source>
        <dbReference type="ARBA" id="ARBA00004906"/>
    </source>
</evidence>
<feature type="region of interest" description="Disordered" evidence="16">
    <location>
        <begin position="104"/>
        <end position="157"/>
    </location>
</feature>
<keyword evidence="10" id="KW-0862">Zinc</keyword>
<evidence type="ECO:0000256" key="10">
    <source>
        <dbReference type="ARBA" id="ARBA00022833"/>
    </source>
</evidence>
<name>A0A7S3UC19_9CHLO</name>
<keyword evidence="13" id="KW-0539">Nucleus</keyword>
<comment type="pathway">
    <text evidence="3">Protein modification; protein ubiquitination.</text>
</comment>
<feature type="coiled-coil region" evidence="15">
    <location>
        <begin position="276"/>
        <end position="322"/>
    </location>
</feature>
<evidence type="ECO:0000256" key="6">
    <source>
        <dbReference type="ARBA" id="ARBA00022723"/>
    </source>
</evidence>
<feature type="compositionally biased region" description="Basic and acidic residues" evidence="16">
    <location>
        <begin position="128"/>
        <end position="148"/>
    </location>
</feature>
<dbReference type="SMART" id="SM00734">
    <property type="entry name" value="ZnF_Rad18"/>
    <property type="match status" value="1"/>
</dbReference>
<evidence type="ECO:0000256" key="7">
    <source>
        <dbReference type="ARBA" id="ARBA00022763"/>
    </source>
</evidence>
<feature type="domain" description="UBZ4-type" evidence="18">
    <location>
        <begin position="185"/>
        <end position="212"/>
    </location>
</feature>
<dbReference type="GO" id="GO:0008270">
    <property type="term" value="F:zinc ion binding"/>
    <property type="evidence" value="ECO:0007669"/>
    <property type="project" value="UniProtKB-KW"/>
</dbReference>
<dbReference type="EC" id="2.3.2.27" evidence="4"/>
<keyword evidence="5" id="KW-0808">Transferase</keyword>
<dbReference type="PROSITE" id="PS50800">
    <property type="entry name" value="SAP"/>
    <property type="match status" value="1"/>
</dbReference>
<dbReference type="PANTHER" id="PTHR14134:SF2">
    <property type="entry name" value="E3 UBIQUITIN-PROTEIN LIGASE RAD18"/>
    <property type="match status" value="1"/>
</dbReference>
<evidence type="ECO:0000313" key="19">
    <source>
        <dbReference type="EMBL" id="CAE0608380.1"/>
    </source>
</evidence>
<gene>
    <name evidence="19" type="ORF">PSAL00342_LOCUS2197</name>
</gene>
<evidence type="ECO:0000256" key="11">
    <source>
        <dbReference type="ARBA" id="ARBA00023125"/>
    </source>
</evidence>
<dbReference type="GO" id="GO:0003697">
    <property type="term" value="F:single-stranded DNA binding"/>
    <property type="evidence" value="ECO:0007669"/>
    <property type="project" value="InterPro"/>
</dbReference>
<dbReference type="GO" id="GO:0006301">
    <property type="term" value="P:DNA damage tolerance"/>
    <property type="evidence" value="ECO:0007669"/>
    <property type="project" value="InterPro"/>
</dbReference>
<dbReference type="PANTHER" id="PTHR14134">
    <property type="entry name" value="E3 UBIQUITIN-PROTEIN LIGASE RAD18"/>
    <property type="match status" value="1"/>
</dbReference>
<evidence type="ECO:0000256" key="2">
    <source>
        <dbReference type="ARBA" id="ARBA00004123"/>
    </source>
</evidence>
<evidence type="ECO:0000256" key="9">
    <source>
        <dbReference type="ARBA" id="ARBA00022786"/>
    </source>
</evidence>
<evidence type="ECO:0000256" key="4">
    <source>
        <dbReference type="ARBA" id="ARBA00012483"/>
    </source>
</evidence>
<keyword evidence="15" id="KW-0175">Coiled coil</keyword>
<evidence type="ECO:0000256" key="1">
    <source>
        <dbReference type="ARBA" id="ARBA00000900"/>
    </source>
</evidence>
<dbReference type="UniPathway" id="UPA00143"/>
<organism evidence="19">
    <name type="scientific">Picocystis salinarum</name>
    <dbReference type="NCBI Taxonomy" id="88271"/>
    <lineage>
        <taxon>Eukaryota</taxon>
        <taxon>Viridiplantae</taxon>
        <taxon>Chlorophyta</taxon>
        <taxon>Picocystophyceae</taxon>
        <taxon>Picocystales</taxon>
        <taxon>Picocystaceae</taxon>
        <taxon>Picocystis</taxon>
    </lineage>
</organism>
<protein>
    <recommendedName>
        <fullName evidence="4">RING-type E3 ubiquitin transferase</fullName>
        <ecNumber evidence="4">2.3.2.27</ecNumber>
    </recommendedName>
</protein>
<keyword evidence="12 14" id="KW-0234">DNA repair</keyword>
<keyword evidence="11" id="KW-0238">DNA-binding</keyword>
<dbReference type="AlphaFoldDB" id="A0A7S3UC19"/>
<keyword evidence="6" id="KW-0479">Metal-binding</keyword>
<keyword evidence="7 14" id="KW-0227">DNA damage</keyword>
<evidence type="ECO:0000256" key="5">
    <source>
        <dbReference type="ARBA" id="ARBA00022679"/>
    </source>
</evidence>
<accession>A0A7S3UC19</accession>